<dbReference type="EMBL" id="MCIF01000002">
    <property type="protein sequence ID" value="RAQ94796.1"/>
    <property type="molecule type" value="Genomic_DNA"/>
</dbReference>
<dbReference type="Gene3D" id="3.30.390.10">
    <property type="entry name" value="Enolase-like, N-terminal domain"/>
    <property type="match status" value="1"/>
</dbReference>
<dbReference type="InterPro" id="IPR013341">
    <property type="entry name" value="Mandelate_racemase_N_dom"/>
</dbReference>
<dbReference type="InterPro" id="IPR013342">
    <property type="entry name" value="Mandelate_racemase_C"/>
</dbReference>
<dbReference type="GO" id="GO:0046872">
    <property type="term" value="F:metal ion binding"/>
    <property type="evidence" value="ECO:0007669"/>
    <property type="project" value="UniProtKB-KW"/>
</dbReference>
<keyword evidence="2" id="KW-0479">Metal-binding</keyword>
<dbReference type="InterPro" id="IPR029017">
    <property type="entry name" value="Enolase-like_N"/>
</dbReference>
<evidence type="ECO:0000256" key="1">
    <source>
        <dbReference type="ARBA" id="ARBA00008031"/>
    </source>
</evidence>
<name>A0A328VAS9_9CHLR</name>
<feature type="domain" description="Mandelate racemase/muconate lactonizing enzyme C-terminal" evidence="4">
    <location>
        <begin position="151"/>
        <end position="245"/>
    </location>
</feature>
<dbReference type="Gene3D" id="3.20.20.120">
    <property type="entry name" value="Enolase-like C-terminal domain"/>
    <property type="match status" value="1"/>
</dbReference>
<evidence type="ECO:0000256" key="2">
    <source>
        <dbReference type="ARBA" id="ARBA00022723"/>
    </source>
</evidence>
<dbReference type="Pfam" id="PF02746">
    <property type="entry name" value="MR_MLE_N"/>
    <property type="match status" value="1"/>
</dbReference>
<dbReference type="GO" id="GO:0009063">
    <property type="term" value="P:amino acid catabolic process"/>
    <property type="evidence" value="ECO:0007669"/>
    <property type="project" value="InterPro"/>
</dbReference>
<proteinExistence type="inferred from homology"/>
<reference evidence="5 6" key="1">
    <citation type="submission" date="2016-08" db="EMBL/GenBank/DDBJ databases">
        <title>Analysis of Carbohydrate Active Enzymes in Thermogemmatispora T81 Reveals Carbohydrate Degradation Ability.</title>
        <authorList>
            <person name="Tomazini A."/>
            <person name="Lal S."/>
            <person name="Stott M."/>
            <person name="Henrissat B."/>
            <person name="Polikarpov I."/>
            <person name="Sparling R."/>
            <person name="Levin D.B."/>
        </authorList>
    </citation>
    <scope>NUCLEOTIDE SEQUENCE [LARGE SCALE GENOMIC DNA]</scope>
    <source>
        <strain evidence="5 6">T81</strain>
    </source>
</reference>
<evidence type="ECO:0000256" key="3">
    <source>
        <dbReference type="ARBA" id="ARBA00023235"/>
    </source>
</evidence>
<dbReference type="RefSeq" id="WP_223258198.1">
    <property type="nucleotide sequence ID" value="NZ_MCIF01000002.1"/>
</dbReference>
<dbReference type="Pfam" id="PF13378">
    <property type="entry name" value="MR_MLE_C"/>
    <property type="match status" value="1"/>
</dbReference>
<organism evidence="5 6">
    <name type="scientific">Thermogemmatispora tikiterensis</name>
    <dbReference type="NCBI Taxonomy" id="1825093"/>
    <lineage>
        <taxon>Bacteria</taxon>
        <taxon>Bacillati</taxon>
        <taxon>Chloroflexota</taxon>
        <taxon>Ktedonobacteria</taxon>
        <taxon>Thermogemmatisporales</taxon>
        <taxon>Thermogemmatisporaceae</taxon>
        <taxon>Thermogemmatispora</taxon>
    </lineage>
</organism>
<dbReference type="InterPro" id="IPR029065">
    <property type="entry name" value="Enolase_C-like"/>
</dbReference>
<evidence type="ECO:0000313" key="6">
    <source>
        <dbReference type="Proteomes" id="UP000248706"/>
    </source>
</evidence>
<evidence type="ECO:0000259" key="4">
    <source>
        <dbReference type="SMART" id="SM00922"/>
    </source>
</evidence>
<comment type="caution">
    <text evidence="5">The sequence shown here is derived from an EMBL/GenBank/DDBJ whole genome shotgun (WGS) entry which is preliminary data.</text>
</comment>
<gene>
    <name evidence="5" type="ORF">A4R35_04555</name>
</gene>
<protein>
    <submittedName>
        <fullName evidence="5">Mandelate racemase</fullName>
    </submittedName>
</protein>
<dbReference type="InterPro" id="IPR036849">
    <property type="entry name" value="Enolase-like_C_sf"/>
</dbReference>
<keyword evidence="3" id="KW-0413">Isomerase</keyword>
<evidence type="ECO:0000313" key="5">
    <source>
        <dbReference type="EMBL" id="RAQ94796.1"/>
    </source>
</evidence>
<dbReference type="PANTHER" id="PTHR48073">
    <property type="entry name" value="O-SUCCINYLBENZOATE SYNTHASE-RELATED"/>
    <property type="match status" value="1"/>
</dbReference>
<dbReference type="SMART" id="SM00922">
    <property type="entry name" value="MR_MLE"/>
    <property type="match status" value="1"/>
</dbReference>
<dbReference type="SFLD" id="SFLDG00180">
    <property type="entry name" value="muconate_cycloisomerase"/>
    <property type="match status" value="1"/>
</dbReference>
<dbReference type="InterPro" id="IPR018110">
    <property type="entry name" value="Mandel_Rmase/mucon_lact_enz_CS"/>
</dbReference>
<dbReference type="SUPFAM" id="SSF51604">
    <property type="entry name" value="Enolase C-terminal domain-like"/>
    <property type="match status" value="1"/>
</dbReference>
<dbReference type="PROSITE" id="PS00908">
    <property type="entry name" value="MR_MLE_1"/>
    <property type="match status" value="1"/>
</dbReference>
<dbReference type="AlphaFoldDB" id="A0A328VAS9"/>
<sequence>MKITGYRCYLVTLPPRRVHNWASKMETPIGSHLLLRLETDEGLIGWGEAPAIATWGGAHMSYFGETPRTVHHMIADYLFPVIVGHSPLEIGPLHAAMDRVVKGHPYAKAAVDMALYDLAGQALGVPVYQLLGGAYRDRLPIAHSLGIMENRQAVAEAERAVAEGAGTIKAKTGLDPERDIELVRLLREALGPGVQIRVDANEGYRSVSEAVRVTRAMQSYDLAFTEQPVADVEALALIARQVAVPVMADESAWTPQDILHIHALQAAELISLYVTKPGGLFRAREVATVAEAVGLRCDIGGSIEMGVGNAANLHLGAATRIAELASVCPVSRPAEALEGQIAGVYYLDDIISEPFAYENGAVLVPQRPGLGVQVDERKLAKYAVAL</sequence>
<dbReference type="GO" id="GO:0016854">
    <property type="term" value="F:racemase and epimerase activity"/>
    <property type="evidence" value="ECO:0007669"/>
    <property type="project" value="UniProtKB-ARBA"/>
</dbReference>
<keyword evidence="6" id="KW-1185">Reference proteome</keyword>
<dbReference type="PANTHER" id="PTHR48073:SF2">
    <property type="entry name" value="O-SUCCINYLBENZOATE SYNTHASE"/>
    <property type="match status" value="1"/>
</dbReference>
<dbReference type="SFLD" id="SFLDS00001">
    <property type="entry name" value="Enolase"/>
    <property type="match status" value="1"/>
</dbReference>
<dbReference type="SUPFAM" id="SSF54826">
    <property type="entry name" value="Enolase N-terminal domain-like"/>
    <property type="match status" value="1"/>
</dbReference>
<comment type="similarity">
    <text evidence="1">Belongs to the mandelate racemase/muconate lactonizing enzyme family.</text>
</comment>
<dbReference type="Proteomes" id="UP000248706">
    <property type="component" value="Unassembled WGS sequence"/>
</dbReference>
<accession>A0A328VAS9</accession>